<dbReference type="GO" id="GO:0008270">
    <property type="term" value="F:zinc ion binding"/>
    <property type="evidence" value="ECO:0007669"/>
    <property type="project" value="InterPro"/>
</dbReference>
<evidence type="ECO:0000256" key="1">
    <source>
        <dbReference type="SAM" id="MobiDB-lite"/>
    </source>
</evidence>
<dbReference type="Gene3D" id="4.10.60.10">
    <property type="entry name" value="Zinc finger, CCHC-type"/>
    <property type="match status" value="1"/>
</dbReference>
<evidence type="ECO:0000313" key="3">
    <source>
        <dbReference type="Proteomes" id="UP000536711"/>
    </source>
</evidence>
<dbReference type="SUPFAM" id="SSF57756">
    <property type="entry name" value="Retrovirus zinc finger-like domains"/>
    <property type="match status" value="1"/>
</dbReference>
<feature type="compositionally biased region" description="Basic and acidic residues" evidence="1">
    <location>
        <begin position="397"/>
        <end position="418"/>
    </location>
</feature>
<dbReference type="GO" id="GO:0003676">
    <property type="term" value="F:nucleic acid binding"/>
    <property type="evidence" value="ECO:0007669"/>
    <property type="project" value="InterPro"/>
</dbReference>
<name>A0A8H4NB12_9HYPO</name>
<proteinExistence type="predicted"/>
<dbReference type="EMBL" id="JAADJF010000523">
    <property type="protein sequence ID" value="KAF4415653.1"/>
    <property type="molecule type" value="Genomic_DNA"/>
</dbReference>
<feature type="compositionally biased region" description="Basic and acidic residues" evidence="1">
    <location>
        <begin position="1"/>
        <end position="20"/>
    </location>
</feature>
<protein>
    <recommendedName>
        <fullName evidence="4">CCHC-type domain-containing protein</fullName>
    </recommendedName>
</protein>
<comment type="caution">
    <text evidence="2">The sequence shown here is derived from an EMBL/GenBank/DDBJ whole genome shotgun (WGS) entry which is preliminary data.</text>
</comment>
<feature type="region of interest" description="Disordered" evidence="1">
    <location>
        <begin position="1"/>
        <end position="72"/>
    </location>
</feature>
<accession>A0A8H4NB12</accession>
<dbReference type="InterPro" id="IPR036875">
    <property type="entry name" value="Znf_CCHC_sf"/>
</dbReference>
<dbReference type="Proteomes" id="UP000536711">
    <property type="component" value="Unassembled WGS sequence"/>
</dbReference>
<dbReference type="AlphaFoldDB" id="A0A8H4NB12"/>
<reference evidence="2 3" key="1">
    <citation type="submission" date="2020-01" db="EMBL/GenBank/DDBJ databases">
        <title>Identification and distribution of gene clusters putatively required for synthesis of sphingolipid metabolism inhibitors in phylogenetically diverse species of the filamentous fungus Fusarium.</title>
        <authorList>
            <person name="Kim H.-S."/>
            <person name="Busman M."/>
            <person name="Brown D.W."/>
            <person name="Divon H."/>
            <person name="Uhlig S."/>
            <person name="Proctor R.H."/>
        </authorList>
    </citation>
    <scope>NUCLEOTIDE SEQUENCE [LARGE SCALE GENOMIC DNA]</scope>
    <source>
        <strain evidence="2 3">NRRL 13308</strain>
    </source>
</reference>
<dbReference type="OrthoDB" id="5099850at2759"/>
<evidence type="ECO:0008006" key="4">
    <source>
        <dbReference type="Google" id="ProtNLM"/>
    </source>
</evidence>
<feature type="region of interest" description="Disordered" evidence="1">
    <location>
        <begin position="397"/>
        <end position="430"/>
    </location>
</feature>
<keyword evidence="3" id="KW-1185">Reference proteome</keyword>
<gene>
    <name evidence="2" type="ORF">FACUT_13213</name>
</gene>
<evidence type="ECO:0000313" key="2">
    <source>
        <dbReference type="EMBL" id="KAF4415653.1"/>
    </source>
</evidence>
<sequence>MAPSRQEKKQHNRDGFETRLARKAKSGQSGSGRGTIGPDKSRDSSKYAQTMAEKHGITKGQKSQKSQAEEDDDRLRLLQRGELRSYGGTAEMVDMSGQRQDKAMLLDQTDGQESLYSILDTTAQAGQALQTAQGVFGTSQMLTRFQPVRPNRIADAKAKKVEYDILMSTDNARPRMPVSSRPLAERITFPKEEKTRRPQGESASTAGMSHSKLCANCGGDGHLLAHCITAEDGAIRICFFCRDDSHLTDECGRFRKLSLTNKVKLLVVGRGNMPALATKKVWWGYLYDLLEADDSVSIPAFTTGFPWSVEYALDLFKGERGKGIHVHQAEFDSTHDRSVLPENVNIGDLEDVWVYYWRTEFLVRPRRLDEIMRQSAGSHPEVQGPQVEDSICEWSDKAVSDDGKPEDSICEWSDKAVSDDGTVMDMSGGR</sequence>
<organism evidence="2 3">
    <name type="scientific">Fusarium acutatum</name>
    <dbReference type="NCBI Taxonomy" id="78861"/>
    <lineage>
        <taxon>Eukaryota</taxon>
        <taxon>Fungi</taxon>
        <taxon>Dikarya</taxon>
        <taxon>Ascomycota</taxon>
        <taxon>Pezizomycotina</taxon>
        <taxon>Sordariomycetes</taxon>
        <taxon>Hypocreomycetidae</taxon>
        <taxon>Hypocreales</taxon>
        <taxon>Nectriaceae</taxon>
        <taxon>Fusarium</taxon>
        <taxon>Fusarium fujikuroi species complex</taxon>
    </lineage>
</organism>